<dbReference type="RefSeq" id="WP_101795267.1">
    <property type="nucleotide sequence ID" value="NZ_RPJI01000033.1"/>
</dbReference>
<reference evidence="6" key="1">
    <citation type="journal article" date="2013" name="Genome Biol.">
        <title>Comparative genomics of the core and accessory genomes of 48 Sinorhizobium strains comprising five genospecies.</title>
        <authorList>
            <person name="Sugawara M."/>
            <person name="Epstein B."/>
            <person name="Badgley B.D."/>
            <person name="Unno T."/>
            <person name="Xu L."/>
            <person name="Reese J."/>
            <person name="Gyaneshwar P."/>
            <person name="Denny R."/>
            <person name="Mudge J."/>
            <person name="Bharti A.K."/>
            <person name="Farmer A.D."/>
            <person name="May G.D."/>
            <person name="Woodward J.E."/>
            <person name="Medigue C."/>
            <person name="Vallenet D."/>
            <person name="Lajus A."/>
            <person name="Rouy Z."/>
            <person name="Martinez-Vaz B."/>
            <person name="Tiffin P."/>
            <person name="Young N.D."/>
            <person name="Sadowsky M.J."/>
        </authorList>
    </citation>
    <scope>NUCLEOTIDE SEQUENCE</scope>
    <source>
        <strain evidence="6">M1</strain>
    </source>
</reference>
<dbReference type="AlphaFoldDB" id="A0A6G1WR39"/>
<dbReference type="GO" id="GO:0003677">
    <property type="term" value="F:DNA binding"/>
    <property type="evidence" value="ECO:0007669"/>
    <property type="project" value="UniProtKB-KW"/>
</dbReference>
<evidence type="ECO:0000259" key="5">
    <source>
        <dbReference type="Pfam" id="PF00717"/>
    </source>
</evidence>
<organism evidence="6">
    <name type="scientific">Sinorhizobium medicae</name>
    <dbReference type="NCBI Taxonomy" id="110321"/>
    <lineage>
        <taxon>Bacteria</taxon>
        <taxon>Pseudomonadati</taxon>
        <taxon>Pseudomonadota</taxon>
        <taxon>Alphaproteobacteria</taxon>
        <taxon>Hyphomicrobiales</taxon>
        <taxon>Rhizobiaceae</taxon>
        <taxon>Sinorhizobium/Ensifer group</taxon>
        <taxon>Sinorhizobium</taxon>
    </lineage>
</organism>
<dbReference type="InterPro" id="IPR015927">
    <property type="entry name" value="Peptidase_S24_S26A/B/C"/>
</dbReference>
<dbReference type="Gene3D" id="2.10.109.10">
    <property type="entry name" value="Umud Fragment, subunit A"/>
    <property type="match status" value="1"/>
</dbReference>
<dbReference type="InterPro" id="IPR039418">
    <property type="entry name" value="LexA-like"/>
</dbReference>
<protein>
    <submittedName>
        <fullName evidence="6">XRE family transcriptional regulator</fullName>
    </submittedName>
</protein>
<evidence type="ECO:0000256" key="2">
    <source>
        <dbReference type="ARBA" id="ARBA00023125"/>
    </source>
</evidence>
<dbReference type="PANTHER" id="PTHR40661:SF3">
    <property type="entry name" value="FELS-1 PROPHAGE TRANSCRIPTIONAL REGULATOR"/>
    <property type="match status" value="1"/>
</dbReference>
<gene>
    <name evidence="6" type="ORF">GHJ91_24400</name>
</gene>
<dbReference type="InterPro" id="IPR036286">
    <property type="entry name" value="LexA/Signal_pep-like_sf"/>
</dbReference>
<comment type="caution">
    <text evidence="6">The sequence shown here is derived from an EMBL/GenBank/DDBJ whole genome shotgun (WGS) entry which is preliminary data.</text>
</comment>
<evidence type="ECO:0000256" key="4">
    <source>
        <dbReference type="SAM" id="MobiDB-lite"/>
    </source>
</evidence>
<accession>A0A6G1WR39</accession>
<feature type="domain" description="Peptidase S24/S26A/S26B/S26C" evidence="5">
    <location>
        <begin position="130"/>
        <end position="209"/>
    </location>
</feature>
<keyword evidence="3" id="KW-0804">Transcription</keyword>
<keyword evidence="2" id="KW-0238">DNA-binding</keyword>
<keyword evidence="1" id="KW-0805">Transcription regulation</keyword>
<dbReference type="PANTHER" id="PTHR40661">
    <property type="match status" value="1"/>
</dbReference>
<dbReference type="SUPFAM" id="SSF51306">
    <property type="entry name" value="LexA/Signal peptidase"/>
    <property type="match status" value="1"/>
</dbReference>
<dbReference type="InterPro" id="IPR010982">
    <property type="entry name" value="Lambda_DNA-bd_dom_sf"/>
</dbReference>
<dbReference type="Pfam" id="PF00717">
    <property type="entry name" value="Peptidase_S24"/>
    <property type="match status" value="1"/>
</dbReference>
<sequence length="225" mass="24904">METPKDRLRQARQAAGFATPTEAARAHPREINVNTLISNENGNRDISRKAAEKYAKLFGAEAGWILYGEGGVDAVAPKQPHEPANAIVTGGMIQKGTKIPLYGAAVGGDYGEFELNGNRLDDIFAPPSLSGIPEAYGVQVVGESMWPRYEDGETVYVNPRRRPVKGDYVVAQIHREEHGPRLAFIKKLVRHTQNELILEQFNPAKQIRFDGKEVDTVHYVLRSGE</sequence>
<proteinExistence type="predicted"/>
<name>A0A6G1WR39_9HYPH</name>
<evidence type="ECO:0000256" key="1">
    <source>
        <dbReference type="ARBA" id="ARBA00023015"/>
    </source>
</evidence>
<evidence type="ECO:0000256" key="3">
    <source>
        <dbReference type="ARBA" id="ARBA00023163"/>
    </source>
</evidence>
<dbReference type="CDD" id="cd06529">
    <property type="entry name" value="S24_LexA-like"/>
    <property type="match status" value="1"/>
</dbReference>
<feature type="region of interest" description="Disordered" evidence="4">
    <location>
        <begin position="1"/>
        <end position="24"/>
    </location>
</feature>
<dbReference type="SUPFAM" id="SSF47413">
    <property type="entry name" value="lambda repressor-like DNA-binding domains"/>
    <property type="match status" value="1"/>
</dbReference>
<evidence type="ECO:0000313" key="6">
    <source>
        <dbReference type="EMBL" id="MQW72199.1"/>
    </source>
</evidence>
<dbReference type="EMBL" id="WISB01000140">
    <property type="protein sequence ID" value="MQW72199.1"/>
    <property type="molecule type" value="Genomic_DNA"/>
</dbReference>